<name>A0A8C8UJP8_PERMB</name>
<accession>A0A8C8UJP8</accession>
<dbReference type="Ensembl" id="ENSPEMT00000042524.1">
    <property type="protein sequence ID" value="ENSPEMP00000032817.1"/>
    <property type="gene ID" value="ENSPEMG00000028993.1"/>
</dbReference>
<reference evidence="2" key="3">
    <citation type="submission" date="2025-09" db="UniProtKB">
        <authorList>
            <consortium name="Ensembl"/>
        </authorList>
    </citation>
    <scope>IDENTIFICATION</scope>
</reference>
<evidence type="ECO:0000313" key="3">
    <source>
        <dbReference type="Proteomes" id="UP000694547"/>
    </source>
</evidence>
<dbReference type="AlphaFoldDB" id="A0A8C8UJP8"/>
<keyword evidence="1" id="KW-0472">Membrane</keyword>
<reference evidence="2" key="2">
    <citation type="submission" date="2025-08" db="UniProtKB">
        <authorList>
            <consortium name="Ensembl"/>
        </authorList>
    </citation>
    <scope>IDENTIFICATION</scope>
</reference>
<evidence type="ECO:0000256" key="1">
    <source>
        <dbReference type="SAM" id="Phobius"/>
    </source>
</evidence>
<keyword evidence="3" id="KW-1185">Reference proteome</keyword>
<proteinExistence type="predicted"/>
<feature type="transmembrane region" description="Helical" evidence="1">
    <location>
        <begin position="47"/>
        <end position="70"/>
    </location>
</feature>
<sequence length="78" mass="9376">MVYFIHCYDMEETLKWKEENPVAGGKLCWCSCKNHFNRRHRYSRCDYWHYCVTGLSYIASSLIMTETFFINYESLALA</sequence>
<dbReference type="Proteomes" id="UP000694547">
    <property type="component" value="Chromosome 20"/>
</dbReference>
<evidence type="ECO:0000313" key="2">
    <source>
        <dbReference type="Ensembl" id="ENSPEMP00000032817.1"/>
    </source>
</evidence>
<reference evidence="2 3" key="1">
    <citation type="submission" date="2018-10" db="EMBL/GenBank/DDBJ databases">
        <title>Improved assembly of the deer mouse Peromyscus maniculatus genome.</title>
        <authorList>
            <person name="Lassance J.-M."/>
            <person name="Hoekstra H.E."/>
        </authorList>
    </citation>
    <scope>NUCLEOTIDE SEQUENCE [LARGE SCALE GENOMIC DNA]</scope>
</reference>
<organism evidence="2 3">
    <name type="scientific">Peromyscus maniculatus bairdii</name>
    <name type="common">Prairie deer mouse</name>
    <dbReference type="NCBI Taxonomy" id="230844"/>
    <lineage>
        <taxon>Eukaryota</taxon>
        <taxon>Metazoa</taxon>
        <taxon>Chordata</taxon>
        <taxon>Craniata</taxon>
        <taxon>Vertebrata</taxon>
        <taxon>Euteleostomi</taxon>
        <taxon>Mammalia</taxon>
        <taxon>Eutheria</taxon>
        <taxon>Euarchontoglires</taxon>
        <taxon>Glires</taxon>
        <taxon>Rodentia</taxon>
        <taxon>Myomorpha</taxon>
        <taxon>Muroidea</taxon>
        <taxon>Cricetidae</taxon>
        <taxon>Neotominae</taxon>
        <taxon>Peromyscus</taxon>
    </lineage>
</organism>
<protein>
    <submittedName>
        <fullName evidence="2">Uncharacterized protein</fullName>
    </submittedName>
</protein>
<keyword evidence="1" id="KW-1133">Transmembrane helix</keyword>
<keyword evidence="1" id="KW-0812">Transmembrane</keyword>